<dbReference type="CDD" id="cd06261">
    <property type="entry name" value="TM_PBP2"/>
    <property type="match status" value="1"/>
</dbReference>
<evidence type="ECO:0000313" key="11">
    <source>
        <dbReference type="EMBL" id="WIO46103.1"/>
    </source>
</evidence>
<keyword evidence="12" id="KW-1185">Reference proteome</keyword>
<comment type="subcellular location">
    <subcellularLocation>
        <location evidence="1 9">Cell membrane</location>
        <topology evidence="1 9">Multi-pass membrane protein</topology>
    </subcellularLocation>
</comment>
<keyword evidence="6" id="KW-0029">Amino-acid transport</keyword>
<evidence type="ECO:0000256" key="8">
    <source>
        <dbReference type="ARBA" id="ARBA00023136"/>
    </source>
</evidence>
<dbReference type="InterPro" id="IPR000515">
    <property type="entry name" value="MetI-like"/>
</dbReference>
<evidence type="ECO:0000313" key="12">
    <source>
        <dbReference type="Proteomes" id="UP001177295"/>
    </source>
</evidence>
<comment type="similarity">
    <text evidence="2">Belongs to the binding-protein-dependent transport system permease family. HisMQ subfamily.</text>
</comment>
<dbReference type="Proteomes" id="UP001177295">
    <property type="component" value="Chromosome"/>
</dbReference>
<dbReference type="InterPro" id="IPR010065">
    <property type="entry name" value="AA_ABC_transptr_permease_3TM"/>
</dbReference>
<keyword evidence="8 9" id="KW-0472">Membrane</keyword>
<keyword evidence="3 9" id="KW-0813">Transport</keyword>
<name>A0ABY8WUU1_9BACT</name>
<dbReference type="Pfam" id="PF00528">
    <property type="entry name" value="BPD_transp_1"/>
    <property type="match status" value="1"/>
</dbReference>
<dbReference type="SUPFAM" id="SSF161098">
    <property type="entry name" value="MetI-like"/>
    <property type="match status" value="1"/>
</dbReference>
<dbReference type="PANTHER" id="PTHR30614">
    <property type="entry name" value="MEMBRANE COMPONENT OF AMINO ACID ABC TRANSPORTER"/>
    <property type="match status" value="1"/>
</dbReference>
<evidence type="ECO:0000256" key="4">
    <source>
        <dbReference type="ARBA" id="ARBA00022475"/>
    </source>
</evidence>
<keyword evidence="7 9" id="KW-1133">Transmembrane helix</keyword>
<reference evidence="11 12" key="1">
    <citation type="journal article" date="2023" name="Cell">
        <title>Genetic manipulation of Patescibacteria provides mechanistic insights into microbial dark matter and the epibiotic lifestyle.</title>
        <authorList>
            <person name="Wang Y."/>
            <person name="Gallagher L.A."/>
            <person name="Andrade P.A."/>
            <person name="Liu A."/>
            <person name="Humphreys I.R."/>
            <person name="Turkarslan S."/>
            <person name="Cutler K.J."/>
            <person name="Arrieta-Ortiz M.L."/>
            <person name="Li Y."/>
            <person name="Radey M.C."/>
            <person name="McLean J.S."/>
            <person name="Cong Q."/>
            <person name="Baker D."/>
            <person name="Baliga N.S."/>
            <person name="Peterson S.B."/>
            <person name="Mougous J.D."/>
        </authorList>
    </citation>
    <scope>NUCLEOTIDE SEQUENCE [LARGE SCALE GENOMIC DNA]</scope>
    <source>
        <strain evidence="11 12">ML1</strain>
    </source>
</reference>
<organism evidence="11 12">
    <name type="scientific">Candidatus Southlakia epibionticum</name>
    <dbReference type="NCBI Taxonomy" id="3043284"/>
    <lineage>
        <taxon>Bacteria</taxon>
        <taxon>Candidatus Saccharimonadota</taxon>
        <taxon>Candidatus Saccharimonadia</taxon>
        <taxon>Candidatus Saccharimonadales</taxon>
        <taxon>Candidatus Saccharimonadaceae</taxon>
        <taxon>Candidatus Southlakia</taxon>
    </lineage>
</organism>
<dbReference type="EMBL" id="CP124550">
    <property type="protein sequence ID" value="WIO46103.1"/>
    <property type="molecule type" value="Genomic_DNA"/>
</dbReference>
<dbReference type="InterPro" id="IPR035906">
    <property type="entry name" value="MetI-like_sf"/>
</dbReference>
<evidence type="ECO:0000256" key="9">
    <source>
        <dbReference type="RuleBase" id="RU363032"/>
    </source>
</evidence>
<dbReference type="Gene3D" id="1.10.3720.10">
    <property type="entry name" value="MetI-like"/>
    <property type="match status" value="1"/>
</dbReference>
<keyword evidence="4" id="KW-1003">Cell membrane</keyword>
<dbReference type="InterPro" id="IPR043429">
    <property type="entry name" value="ArtM/GltK/GlnP/TcyL/YhdX-like"/>
</dbReference>
<gene>
    <name evidence="11" type="ORF">SEML1_0482</name>
</gene>
<sequence length="233" mass="26318">MNTFEILFGGERYLYLTRGLEVTLLLTVFSTVIGIAIGLVIALMQQSQWQPFKRHKPSRLQRWRPVAWLANIYTVIIRGTPSLVQLLIMYYVVFGSYRSVSKLWIASLAFGINSGAYIAEIIRGGIEGVDSGQVEAARSLGLSRWQTMRYVVLPQALKTSLPALISEFITLLKETSIVGWIGMNDLMRGADNIRFQTATAFESLFAAALLYLGLTTIFTRLMRRVERRLKESD</sequence>
<feature type="transmembrane region" description="Helical" evidence="9">
    <location>
        <begin position="22"/>
        <end position="44"/>
    </location>
</feature>
<feature type="domain" description="ABC transmembrane type-1" evidence="10">
    <location>
        <begin position="20"/>
        <end position="222"/>
    </location>
</feature>
<evidence type="ECO:0000256" key="5">
    <source>
        <dbReference type="ARBA" id="ARBA00022692"/>
    </source>
</evidence>
<keyword evidence="5 9" id="KW-0812">Transmembrane</keyword>
<accession>A0ABY8WUU1</accession>
<dbReference type="PROSITE" id="PS50928">
    <property type="entry name" value="ABC_TM1"/>
    <property type="match status" value="1"/>
</dbReference>
<evidence type="ECO:0000256" key="6">
    <source>
        <dbReference type="ARBA" id="ARBA00022970"/>
    </source>
</evidence>
<protein>
    <submittedName>
        <fullName evidence="11">Amino acid ABC transporter permease</fullName>
    </submittedName>
</protein>
<dbReference type="PANTHER" id="PTHR30614:SF20">
    <property type="entry name" value="GLUTAMINE TRANSPORT SYSTEM PERMEASE PROTEIN GLNP"/>
    <property type="match status" value="1"/>
</dbReference>
<dbReference type="NCBIfam" id="TIGR01726">
    <property type="entry name" value="HEQRo_perm_3TM"/>
    <property type="match status" value="1"/>
</dbReference>
<evidence type="ECO:0000256" key="1">
    <source>
        <dbReference type="ARBA" id="ARBA00004651"/>
    </source>
</evidence>
<evidence type="ECO:0000256" key="2">
    <source>
        <dbReference type="ARBA" id="ARBA00010072"/>
    </source>
</evidence>
<proteinExistence type="inferred from homology"/>
<evidence type="ECO:0000256" key="3">
    <source>
        <dbReference type="ARBA" id="ARBA00022448"/>
    </source>
</evidence>
<evidence type="ECO:0000259" key="10">
    <source>
        <dbReference type="PROSITE" id="PS50928"/>
    </source>
</evidence>
<dbReference type="RefSeq" id="WP_376753650.1">
    <property type="nucleotide sequence ID" value="NZ_CP124550.1"/>
</dbReference>
<evidence type="ECO:0000256" key="7">
    <source>
        <dbReference type="ARBA" id="ARBA00022989"/>
    </source>
</evidence>
<feature type="transmembrane region" description="Helical" evidence="9">
    <location>
        <begin position="65"/>
        <end position="93"/>
    </location>
</feature>
<feature type="transmembrane region" description="Helical" evidence="9">
    <location>
        <begin position="204"/>
        <end position="222"/>
    </location>
</feature>